<feature type="compositionally biased region" description="Acidic residues" evidence="3">
    <location>
        <begin position="490"/>
        <end position="506"/>
    </location>
</feature>
<dbReference type="PANTHER" id="PTHR46170">
    <property type="entry name" value="GATOR COMPLEX PROTEIN WDR59"/>
    <property type="match status" value="1"/>
</dbReference>
<dbReference type="InterPro" id="IPR049566">
    <property type="entry name" value="WDR59_RTC1-like_RING_Znf"/>
</dbReference>
<proteinExistence type="predicted"/>
<dbReference type="EMBL" id="BRYA01001451">
    <property type="protein sequence ID" value="GMI43312.1"/>
    <property type="molecule type" value="Genomic_DNA"/>
</dbReference>
<protein>
    <recommendedName>
        <fullName evidence="4">WDR59/RTC1-like RING zinc finger domain-containing protein</fullName>
    </recommendedName>
</protein>
<sequence length="957" mass="102692">MQSNFQTSSSSSSTSLISSHPLPPLNPPLTLVTTLASSTPIYVPLHPLPRLLCFGPNLQWSKVAFSSRTDSIDSFCDRIEAVVMGSDLLLTHSVHGSSTHLHACSISQQTTHKLFDPDVLAKLGAPITIRPTSPLTAIIAGRKGGRLADLRVRGGDGGELWDCGLEWFAYDPSGERGLGGSSTVHSFYDPRGGWTSWETSGNITGGGFTSTRVYWCLKSGGVEVEEIGGEEGWKVGGRAVCGISEGKFEGGLVVRNKNSVSIYDARGRTVEHFSNLTNPHSSNTTNLAVKYTPDSSGMSLIENDANFIRVYPSSTLPPSAQPSAYAGDWLLKGINGASTVKRGMLEGEKNLRMLESGSAGEMFEIDQSIHGRDLASAGGDKPPGALQEAAAATVEEEIIVSPKPTSSQSHIPCPRLCGFTFWGGGNGSAPKTGYGKEVGSGVVFNNGKVGDVWKWWAKKNGGGGRYPKTLRELNNAMSSYRTLQWSTPNQDDDDDESSDEDSEGEGEGGGGKEGEGRVWIASDADKEMEGWGGWGLKMGPIEVPFLEPVFLPPVSPLRSPPPSPMRGIFRRETATLKRSISSPLLFRFKKAVVGLSDDFYSSLGSVSFDENKLIHESSSPADGLTRGIIASGRKKRALFPSSTAFTHKAKAQDPFVLTQSWNEESDSEDSSQQGCPGDEQREELNHDPASLPGSYPSCLSSLCLSNASIYHTRGKPSKARCMRLLSTLVRGKRGGRGEEGALGSKMVGRVLDLHPNDPQFITIVFSILRHTPLLPKGESDRFSRMGRIYGDMLGRWGELEEMAICGKHISLPPPSPSVLTFGSICGVCGKAGDGGSFCRGCRNFKLRCGVCEGRIFGSYVMCFNCGHGFCLDHAREWFSENEQCPTGCGCECQRETYGKVGGMEYMDEGGTEGTVEVPGIGRRGVYDGKAMSIGIKVSMSEDANGSSSVSVSDDDNM</sequence>
<evidence type="ECO:0000313" key="5">
    <source>
        <dbReference type="EMBL" id="GMI43312.1"/>
    </source>
</evidence>
<dbReference type="OrthoDB" id="311712at2759"/>
<comment type="caution">
    <text evidence="5">The sequence shown here is derived from an EMBL/GenBank/DDBJ whole genome shotgun (WGS) entry which is preliminary data.</text>
</comment>
<evidence type="ECO:0000256" key="3">
    <source>
        <dbReference type="SAM" id="MobiDB-lite"/>
    </source>
</evidence>
<dbReference type="PANTHER" id="PTHR46170:SF1">
    <property type="entry name" value="GATOR COMPLEX PROTEIN WDR59"/>
    <property type="match status" value="1"/>
</dbReference>
<dbReference type="GO" id="GO:0035859">
    <property type="term" value="C:Seh1-associated complex"/>
    <property type="evidence" value="ECO:0007669"/>
    <property type="project" value="TreeGrafter"/>
</dbReference>
<name>A0A9W7GDT4_9STRA</name>
<accession>A0A9W7GDT4</accession>
<gene>
    <name evidence="5" type="ORF">TrCOL_g9803</name>
</gene>
<evidence type="ECO:0000313" key="6">
    <source>
        <dbReference type="Proteomes" id="UP001165065"/>
    </source>
</evidence>
<evidence type="ECO:0000256" key="2">
    <source>
        <dbReference type="ARBA" id="ARBA00022737"/>
    </source>
</evidence>
<reference evidence="6" key="1">
    <citation type="journal article" date="2023" name="Commun. Biol.">
        <title>Genome analysis of Parmales, the sister group of diatoms, reveals the evolutionary specialization of diatoms from phago-mixotrophs to photoautotrophs.</title>
        <authorList>
            <person name="Ban H."/>
            <person name="Sato S."/>
            <person name="Yoshikawa S."/>
            <person name="Yamada K."/>
            <person name="Nakamura Y."/>
            <person name="Ichinomiya M."/>
            <person name="Sato N."/>
            <person name="Blanc-Mathieu R."/>
            <person name="Endo H."/>
            <person name="Kuwata A."/>
            <person name="Ogata H."/>
        </authorList>
    </citation>
    <scope>NUCLEOTIDE SEQUENCE [LARGE SCALE GENOMIC DNA]</scope>
</reference>
<dbReference type="InterPro" id="IPR049567">
    <property type="entry name" value="WDR59-like"/>
</dbReference>
<dbReference type="Pfam" id="PF17120">
    <property type="entry name" value="zf-RING_16"/>
    <property type="match status" value="1"/>
</dbReference>
<feature type="domain" description="WDR59/RTC1-like RING zinc finger" evidence="4">
    <location>
        <begin position="846"/>
        <end position="895"/>
    </location>
</feature>
<dbReference type="GO" id="GO:0034198">
    <property type="term" value="P:cellular response to amino acid starvation"/>
    <property type="evidence" value="ECO:0007669"/>
    <property type="project" value="TreeGrafter"/>
</dbReference>
<keyword evidence="1" id="KW-0853">WD repeat</keyword>
<keyword evidence="6" id="KW-1185">Reference proteome</keyword>
<dbReference type="GO" id="GO:1904263">
    <property type="term" value="P:positive regulation of TORC1 signaling"/>
    <property type="evidence" value="ECO:0007669"/>
    <property type="project" value="TreeGrafter"/>
</dbReference>
<evidence type="ECO:0000256" key="1">
    <source>
        <dbReference type="ARBA" id="ARBA00022574"/>
    </source>
</evidence>
<evidence type="ECO:0000259" key="4">
    <source>
        <dbReference type="Pfam" id="PF17120"/>
    </source>
</evidence>
<organism evidence="5 6">
    <name type="scientific">Triparma columacea</name>
    <dbReference type="NCBI Taxonomy" id="722753"/>
    <lineage>
        <taxon>Eukaryota</taxon>
        <taxon>Sar</taxon>
        <taxon>Stramenopiles</taxon>
        <taxon>Ochrophyta</taxon>
        <taxon>Bolidophyceae</taxon>
        <taxon>Parmales</taxon>
        <taxon>Triparmaceae</taxon>
        <taxon>Triparma</taxon>
    </lineage>
</organism>
<dbReference type="GO" id="GO:0035591">
    <property type="term" value="F:signaling adaptor activity"/>
    <property type="evidence" value="ECO:0007669"/>
    <property type="project" value="TreeGrafter"/>
</dbReference>
<dbReference type="GO" id="GO:0005774">
    <property type="term" value="C:vacuolar membrane"/>
    <property type="evidence" value="ECO:0007669"/>
    <property type="project" value="TreeGrafter"/>
</dbReference>
<dbReference type="Proteomes" id="UP001165065">
    <property type="component" value="Unassembled WGS sequence"/>
</dbReference>
<feature type="region of interest" description="Disordered" evidence="3">
    <location>
        <begin position="661"/>
        <end position="689"/>
    </location>
</feature>
<feature type="region of interest" description="Disordered" evidence="3">
    <location>
        <begin position="482"/>
        <end position="517"/>
    </location>
</feature>
<dbReference type="AlphaFoldDB" id="A0A9W7GDT4"/>
<keyword evidence="2" id="KW-0677">Repeat</keyword>